<evidence type="ECO:0000256" key="5">
    <source>
        <dbReference type="ARBA" id="ARBA00022833"/>
    </source>
</evidence>
<keyword evidence="7 8" id="KW-0539">Nucleus</keyword>
<keyword evidence="3 8" id="KW-0479">Metal-binding</keyword>
<feature type="compositionally biased region" description="Low complexity" evidence="10">
    <location>
        <begin position="344"/>
        <end position="364"/>
    </location>
</feature>
<evidence type="ECO:0000256" key="1">
    <source>
        <dbReference type="ARBA" id="ARBA00004123"/>
    </source>
</evidence>
<keyword evidence="4 8" id="KW-0747">Spliceosome</keyword>
<feature type="region of interest" description="Disordered" evidence="10">
    <location>
        <begin position="237"/>
        <end position="257"/>
    </location>
</feature>
<feature type="region of interest" description="Disordered" evidence="10">
    <location>
        <begin position="316"/>
        <end position="364"/>
    </location>
</feature>
<feature type="binding site" evidence="8">
    <location>
        <position position="83"/>
    </location>
    <ligand>
        <name>Zn(2+)</name>
        <dbReference type="ChEBI" id="CHEBI:29105"/>
    </ligand>
</feature>
<comment type="function">
    <text evidence="8">Part of the spliceosome which catalyzes two sequential transesterification reactions, first the excision of the non-coding intron from pre-mRNA and then the ligation of the coding exons to form the mature mRNA. Plays a role in stabilizing the structure of the spliceosome catalytic core and docking of the branch helix into the active site, producing 5'-exon and lariat intron-3'-intermediates.</text>
</comment>
<evidence type="ECO:0000256" key="9">
    <source>
        <dbReference type="SAM" id="Coils"/>
    </source>
</evidence>
<evidence type="ECO:0000256" key="2">
    <source>
        <dbReference type="ARBA" id="ARBA00022664"/>
    </source>
</evidence>
<dbReference type="PANTHER" id="PTHR12111">
    <property type="entry name" value="SPLICING FACTOR YJU2"/>
    <property type="match status" value="1"/>
</dbReference>
<evidence type="ECO:0000256" key="4">
    <source>
        <dbReference type="ARBA" id="ARBA00022728"/>
    </source>
</evidence>
<sequence length="364" mass="41298">MSERKVLNKYYPPDFDPSKLPKLKLSKERQYVIRTMAPFNMRCKTCGEYIYKGKKFNSRKETVQGETYLGLRIFRFYIKCPRCLAEITFKTDLQNCDYQMEHGATRNFEAERLAHKQAEQEQKEKEEEIANNPMLVLEKRTNDSRLEMERLEQLEELREMNVRHATLDNASVLDFHNEYEKQLQKLQDEEDESFVRSVFGKGEQNADTIRRLEEDSDDEDDQLPVRKRLAVSASGKPTDILAKGPDTPIRSQQEKPKKQAWEKSIGVTTTKGLLAGLVKPKKSSQIRLVQPVAGTEVAACTVQKEHNDKGIVDGTSITNKTQTDTNTSVVPSDSNSKVTMATTSGLGLLGNYSDSDSSSGNEGI</sequence>
<comment type="subcellular location">
    <subcellularLocation>
        <location evidence="1 8">Nucleus</location>
    </subcellularLocation>
</comment>
<name>A0ABM1DXL6_PRICU</name>
<organism evidence="11 12">
    <name type="scientific">Priapulus caudatus</name>
    <name type="common">Priapulid worm</name>
    <dbReference type="NCBI Taxonomy" id="37621"/>
    <lineage>
        <taxon>Eukaryota</taxon>
        <taxon>Metazoa</taxon>
        <taxon>Ecdysozoa</taxon>
        <taxon>Scalidophora</taxon>
        <taxon>Priapulida</taxon>
        <taxon>Priapulimorpha</taxon>
        <taxon>Priapulimorphida</taxon>
        <taxon>Priapulidae</taxon>
        <taxon>Priapulus</taxon>
    </lineage>
</organism>
<evidence type="ECO:0000256" key="7">
    <source>
        <dbReference type="ARBA" id="ARBA00023242"/>
    </source>
</evidence>
<reference evidence="12" key="1">
    <citation type="submission" date="2025-08" db="UniProtKB">
        <authorList>
            <consortium name="RefSeq"/>
        </authorList>
    </citation>
    <scope>IDENTIFICATION</scope>
</reference>
<feature type="binding site" evidence="8">
    <location>
        <position position="80"/>
    </location>
    <ligand>
        <name>Zn(2+)</name>
        <dbReference type="ChEBI" id="CHEBI:29105"/>
    </ligand>
</feature>
<keyword evidence="2" id="KW-0507">mRNA processing</keyword>
<feature type="coiled-coil region" evidence="9">
    <location>
        <begin position="169"/>
        <end position="196"/>
    </location>
</feature>
<evidence type="ECO:0000313" key="11">
    <source>
        <dbReference type="Proteomes" id="UP000695022"/>
    </source>
</evidence>
<comment type="subunit">
    <text evidence="8">Component of the spliceosome. Present in the activated B complex, the catalytically activated B* complex which catalyzes the branching, the catalytic step 1 C complex catalyzing the exon ligation, and the postcatalytic P complex containing the ligated exons (mRNA) and the excised lariat intron.</text>
</comment>
<evidence type="ECO:0000313" key="12">
    <source>
        <dbReference type="RefSeq" id="XP_014664687.1"/>
    </source>
</evidence>
<dbReference type="PANTHER" id="PTHR12111:SF1">
    <property type="entry name" value="SPLICING FACTOR YJU2"/>
    <property type="match status" value="1"/>
</dbReference>
<evidence type="ECO:0000256" key="10">
    <source>
        <dbReference type="SAM" id="MobiDB-lite"/>
    </source>
</evidence>
<dbReference type="Pfam" id="PF04502">
    <property type="entry name" value="Saf4_Yju2"/>
    <property type="match status" value="1"/>
</dbReference>
<accession>A0ABM1DXL6</accession>
<keyword evidence="6" id="KW-0508">mRNA splicing</keyword>
<dbReference type="GeneID" id="106807003"/>
<comment type="similarity">
    <text evidence="8">Belongs to the CWC16 family. YJU2 subfamily.</text>
</comment>
<proteinExistence type="inferred from homology"/>
<evidence type="ECO:0000256" key="8">
    <source>
        <dbReference type="HAMAP-Rule" id="MF_03226"/>
    </source>
</evidence>
<protein>
    <recommendedName>
        <fullName evidence="8">Splicing factor YJU2</fullName>
    </recommendedName>
</protein>
<dbReference type="InterPro" id="IPR043701">
    <property type="entry name" value="Yju2"/>
</dbReference>
<gene>
    <name evidence="12" type="primary">LOC106807003</name>
</gene>
<feature type="compositionally biased region" description="Polar residues" evidence="10">
    <location>
        <begin position="316"/>
        <end position="343"/>
    </location>
</feature>
<keyword evidence="11" id="KW-1185">Reference proteome</keyword>
<feature type="binding site" evidence="8">
    <location>
        <position position="46"/>
    </location>
    <ligand>
        <name>Zn(2+)</name>
        <dbReference type="ChEBI" id="CHEBI:29105"/>
    </ligand>
</feature>
<feature type="binding site" evidence="8">
    <location>
        <position position="43"/>
    </location>
    <ligand>
        <name>Zn(2+)</name>
        <dbReference type="ChEBI" id="CHEBI:29105"/>
    </ligand>
</feature>
<dbReference type="Proteomes" id="UP000695022">
    <property type="component" value="Unplaced"/>
</dbReference>
<evidence type="ECO:0000256" key="6">
    <source>
        <dbReference type="ARBA" id="ARBA00023187"/>
    </source>
</evidence>
<dbReference type="InterPro" id="IPR007590">
    <property type="entry name" value="Saf4/Yju2"/>
</dbReference>
<keyword evidence="5 8" id="KW-0862">Zinc</keyword>
<dbReference type="HAMAP" id="MF_03226">
    <property type="entry name" value="YJU2"/>
    <property type="match status" value="1"/>
</dbReference>
<evidence type="ECO:0000256" key="3">
    <source>
        <dbReference type="ARBA" id="ARBA00022723"/>
    </source>
</evidence>
<keyword evidence="9" id="KW-0175">Coiled coil</keyword>
<dbReference type="RefSeq" id="XP_014664687.1">
    <property type="nucleotide sequence ID" value="XM_014809201.1"/>
</dbReference>